<evidence type="ECO:0000313" key="5">
    <source>
        <dbReference type="Proteomes" id="UP000070598"/>
    </source>
</evidence>
<dbReference type="EMBL" id="JYIK01000784">
    <property type="protein sequence ID" value="KWX09552.1"/>
    <property type="molecule type" value="Genomic_DNA"/>
</dbReference>
<dbReference type="STRING" id="1469144.LI90_1446"/>
<dbReference type="Proteomes" id="UP000070659">
    <property type="component" value="Unassembled WGS sequence"/>
</dbReference>
<evidence type="ECO:0000313" key="6">
    <source>
        <dbReference type="Proteomes" id="UP000070659"/>
    </source>
</evidence>
<dbReference type="EMBL" id="JYIJ01000015">
    <property type="protein sequence ID" value="KWX04456.1"/>
    <property type="molecule type" value="Genomic_DNA"/>
</dbReference>
<sequence>MPEPYDELLDELRELLNEIDPVPAEVVEAAKASFTWRTVDAELAELTEDSALAEAAGIRGPGGPRLLTFEAPDLTVVVEVSAIGDRRRMLGQLVPPYAAEVEVRHRDGTETVSADDLGRFTVEQVPAGPVSFACRSASRRTVVTSWVTV</sequence>
<keyword evidence="4" id="KW-1185">Reference proteome</keyword>
<dbReference type="RefSeq" id="WP_066885743.1">
    <property type="nucleotide sequence ID" value="NZ_CP171739.1"/>
</dbReference>
<dbReference type="Proteomes" id="UP000070598">
    <property type="component" value="Unassembled WGS sequence"/>
</dbReference>
<proteinExistence type="predicted"/>
<dbReference type="OrthoDB" id="3397311at2"/>
<evidence type="ECO:0000313" key="1">
    <source>
        <dbReference type="EMBL" id="KWW99807.1"/>
    </source>
</evidence>
<reference evidence="1" key="4">
    <citation type="submission" date="2015-04" db="EMBL/GenBank/DDBJ databases">
        <title>Physiological reanalysis, assessment of diazotrophy, and genome sequences of multiple isolates of Streptomyces thermoautotrophicus.</title>
        <authorList>
            <person name="MacKellar D.C."/>
            <person name="Lieber L."/>
            <person name="Norman J."/>
            <person name="Bolger A."/>
            <person name="Tobin C."/>
            <person name="Murray J.W."/>
            <person name="Woodward J."/>
            <person name="Friesen M."/>
            <person name="Prell J."/>
        </authorList>
    </citation>
    <scope>NUCLEOTIDE SEQUENCE [LARGE SCALE GENOMIC DNA]</scope>
    <source>
        <strain evidence="1">H1</strain>
    </source>
</reference>
<dbReference type="Proteomes" id="UP000070188">
    <property type="component" value="Unassembled WGS sequence"/>
</dbReference>
<reference evidence="4" key="3">
    <citation type="submission" date="2015-04" db="EMBL/GenBank/DDBJ databases">
        <title>Physiological reanalysis, assessment of diazotrophy, and genome sequences of multiple isolates of Streptomyces thermoautotrophicus.</title>
        <authorList>
            <person name="MacKellar D.C."/>
            <person name="Lieber L."/>
            <person name="Norman J."/>
            <person name="Bolger A."/>
            <person name="Tobin C."/>
            <person name="Murray J.W."/>
            <person name="Chang R."/>
            <person name="Ford T."/>
            <person name="Nguyen P.Q."/>
            <person name="Woodward J."/>
            <person name="Permingeat H."/>
            <person name="Joshi N.S."/>
            <person name="Silver P.A."/>
            <person name="Usadel B."/>
            <person name="Rutherford A.W."/>
            <person name="Friesen M."/>
            <person name="Prell J."/>
        </authorList>
    </citation>
    <scope>NUCLEOTIDE SEQUENCE [LARGE SCALE GENOMIC DNA]</scope>
    <source>
        <strain evidence="4">H1</strain>
    </source>
</reference>
<gene>
    <name evidence="1" type="ORF">LI90_1446</name>
    <name evidence="2" type="ORF">TH66_07730</name>
    <name evidence="3" type="ORF">TR74_08910</name>
</gene>
<reference evidence="5" key="2">
    <citation type="submission" date="2015-02" db="EMBL/GenBank/DDBJ databases">
        <title>Physiological reanalysis, assessment of diazotrophy, and genome sequences of multiple isolates of Streptomyces thermoautotrophicus.</title>
        <authorList>
            <person name="MacKellar D.C."/>
            <person name="Lieber L."/>
            <person name="Norman J."/>
            <person name="Bolger A."/>
            <person name="Tobin C."/>
            <person name="Murray J.W."/>
            <person name="Friesen M."/>
            <person name="Prell J."/>
        </authorList>
    </citation>
    <scope>NUCLEOTIDE SEQUENCE [LARGE SCALE GENOMIC DNA]</scope>
    <source>
        <strain evidence="5">UBT1</strain>
    </source>
</reference>
<reference evidence="2 6" key="1">
    <citation type="submission" date="2015-02" db="EMBL/GenBank/DDBJ databases">
        <title>Physiological reanalysis, assessment of diazotrophy, and genome sequences of multiple isolates of Streptomyces thermoautotrophicus.</title>
        <authorList>
            <person name="MacKellar D.C."/>
            <person name="Lieber L."/>
            <person name="Norman J."/>
            <person name="Bolger A."/>
            <person name="Tobin C."/>
            <person name="Murray J.W."/>
            <person name="Prell J."/>
        </authorList>
    </citation>
    <scope>NUCLEOTIDE SEQUENCE [LARGE SCALE GENOMIC DNA]</scope>
    <source>
        <strain evidence="2 6">UBT1</strain>
    </source>
</reference>
<evidence type="ECO:0000313" key="2">
    <source>
        <dbReference type="EMBL" id="KWX04456.1"/>
    </source>
</evidence>
<dbReference type="EMBL" id="LAXD01000001">
    <property type="protein sequence ID" value="KWW99807.1"/>
    <property type="molecule type" value="Genomic_DNA"/>
</dbReference>
<organism evidence="1 4">
    <name type="scientific">Carbonactinospora thermoautotrophica</name>
    <dbReference type="NCBI Taxonomy" id="1469144"/>
    <lineage>
        <taxon>Bacteria</taxon>
        <taxon>Bacillati</taxon>
        <taxon>Actinomycetota</taxon>
        <taxon>Actinomycetes</taxon>
        <taxon>Kitasatosporales</taxon>
        <taxon>Carbonactinosporaceae</taxon>
        <taxon>Carbonactinospora</taxon>
    </lineage>
</organism>
<name>A0A132MPM0_9ACTN</name>
<dbReference type="AlphaFoldDB" id="A0A132MPM0"/>
<accession>A0A132MPM0</accession>
<comment type="caution">
    <text evidence="1">The sequence shown here is derived from an EMBL/GenBank/DDBJ whole genome shotgun (WGS) entry which is preliminary data.</text>
</comment>
<evidence type="ECO:0000313" key="3">
    <source>
        <dbReference type="EMBL" id="KWX09552.1"/>
    </source>
</evidence>
<protein>
    <submittedName>
        <fullName evidence="1">Uncharacterized protein</fullName>
    </submittedName>
</protein>
<dbReference type="PATRIC" id="fig|1469144.10.peg.1588"/>
<evidence type="ECO:0000313" key="4">
    <source>
        <dbReference type="Proteomes" id="UP000070188"/>
    </source>
</evidence>